<dbReference type="Proteomes" id="UP000265566">
    <property type="component" value="Chromosome 7"/>
</dbReference>
<proteinExistence type="predicted"/>
<dbReference type="Pfam" id="PF12937">
    <property type="entry name" value="F-box-like"/>
    <property type="match status" value="1"/>
</dbReference>
<reference evidence="3 6" key="4">
    <citation type="journal article" date="2014" name="BMC Genomics">
        <title>An improved genome release (version Mt4.0) for the model legume Medicago truncatula.</title>
        <authorList>
            <person name="Tang H."/>
            <person name="Krishnakumar V."/>
            <person name="Bidwell S."/>
            <person name="Rosen B."/>
            <person name="Chan A."/>
            <person name="Zhou S."/>
            <person name="Gentzbittel L."/>
            <person name="Childs K.L."/>
            <person name="Yandell M."/>
            <person name="Gundlach H."/>
            <person name="Mayer K.F."/>
            <person name="Schwartz D.C."/>
            <person name="Town C.D."/>
        </authorList>
    </citation>
    <scope>GENOME REANNOTATION</scope>
    <source>
        <strain evidence="5 6">cv. Jemalong A17</strain>
    </source>
</reference>
<reference evidence="2" key="1">
    <citation type="submission" date="2005-04" db="EMBL/GenBank/DDBJ databases">
        <authorList>
            <person name="Town C.D."/>
        </authorList>
    </citation>
    <scope>NUCLEOTIDE SEQUENCE</scope>
</reference>
<organism evidence="2">
    <name type="scientific">Medicago truncatula</name>
    <name type="common">Barrel medic</name>
    <name type="synonym">Medicago tribuloides</name>
    <dbReference type="NCBI Taxonomy" id="3880"/>
    <lineage>
        <taxon>Eukaryota</taxon>
        <taxon>Viridiplantae</taxon>
        <taxon>Streptophyta</taxon>
        <taxon>Embryophyta</taxon>
        <taxon>Tracheophyta</taxon>
        <taxon>Spermatophyta</taxon>
        <taxon>Magnoliopsida</taxon>
        <taxon>eudicotyledons</taxon>
        <taxon>Gunneridae</taxon>
        <taxon>Pentapetalae</taxon>
        <taxon>rosids</taxon>
        <taxon>fabids</taxon>
        <taxon>Fabales</taxon>
        <taxon>Fabaceae</taxon>
        <taxon>Papilionoideae</taxon>
        <taxon>50 kb inversion clade</taxon>
        <taxon>NPAAA clade</taxon>
        <taxon>Hologalegina</taxon>
        <taxon>IRL clade</taxon>
        <taxon>Trifolieae</taxon>
        <taxon>Medicago</taxon>
    </lineage>
</organism>
<accession>Q2HSY2</accession>
<dbReference type="InterPro" id="IPR001810">
    <property type="entry name" value="F-box_dom"/>
</dbReference>
<dbReference type="PROSITE" id="PS50181">
    <property type="entry name" value="FBOX"/>
    <property type="match status" value="1"/>
</dbReference>
<keyword evidence="6" id="KW-1185">Reference proteome</keyword>
<evidence type="ECO:0000259" key="1">
    <source>
        <dbReference type="PROSITE" id="PS50181"/>
    </source>
</evidence>
<sequence length="318" mass="38011">MTQEKNLIQEDRKVSLLDLPEWALDCILEYLSPLDLCKVAQVCSCLRNRSKNDYLWEKQVNQRWGELLGDIAYHEWQWHTAKMVNEEILLLHQNQSGSCGTFTGVWPSLHLHSYLENFRDMISLLRNCPKMSLFIALETGQFWFPAQVYKKALSCYDALISYDSRNDTFKARSPSNGWRIRGDVEWDMLRIPPPQTFLSDYYKPNYINNLKPGDYVEVQKRRRKEYPYDWWFAIIGHLESCDEDMNHCHCQYSETLVVELILYALGSRWRRSMLHRNLYEEQGSRICWFGGIRKLNEEEIEKWNNILLSRQDPPQYWM</sequence>
<gene>
    <name evidence="5" type="primary">11413305</name>
    <name evidence="3" type="ordered locus">MTR_7g089670</name>
    <name evidence="2" type="ORF">MtrDRAFT_AC150889g20v2</name>
    <name evidence="4" type="ORF">MtrunA17_Chr7g0256131</name>
</gene>
<dbReference type="KEGG" id="mtr:11413305"/>
<dbReference type="EMBL" id="CM001223">
    <property type="protein sequence ID" value="AES81199.1"/>
    <property type="molecule type" value="Genomic_DNA"/>
</dbReference>
<protein>
    <submittedName>
        <fullName evidence="2">Cyclin-like F-box</fullName>
    </submittedName>
    <submittedName>
        <fullName evidence="3">F-box plant-like protein</fullName>
    </submittedName>
    <submittedName>
        <fullName evidence="4">Putative F-box domain-containing protein</fullName>
    </submittedName>
</protein>
<reference evidence="2" key="2">
    <citation type="submission" date="2007-03" db="EMBL/GenBank/DDBJ databases">
        <authorList>
            <consortium name="The International Medicago Genome Annotation Group"/>
        </authorList>
    </citation>
    <scope>NUCLEOTIDE SEQUENCE</scope>
</reference>
<dbReference type="EMBL" id="AC150889">
    <property type="protein sequence ID" value="ABD33041.1"/>
    <property type="molecule type" value="Genomic_DNA"/>
</dbReference>
<evidence type="ECO:0000313" key="4">
    <source>
        <dbReference type="EMBL" id="RHN47727.1"/>
    </source>
</evidence>
<dbReference type="PANTHER" id="PTHR31482:SF9">
    <property type="entry name" value="F-BOX PLANT-LIKE PROTEIN"/>
    <property type="match status" value="1"/>
</dbReference>
<reference evidence="7" key="6">
    <citation type="journal article" date="2018" name="Nat. Plants">
        <title>Whole-genome landscape of Medicago truncatula symbiotic genes.</title>
        <authorList>
            <person name="Pecrix Y."/>
            <person name="Staton S.E."/>
            <person name="Sallet E."/>
            <person name="Lelandais-Briere C."/>
            <person name="Moreau S."/>
            <person name="Carrere S."/>
            <person name="Blein T."/>
            <person name="Jardinaud M.F."/>
            <person name="Latrasse D."/>
            <person name="Zouine M."/>
            <person name="Zahm M."/>
            <person name="Kreplak J."/>
            <person name="Mayjonade B."/>
            <person name="Satge C."/>
            <person name="Perez M."/>
            <person name="Cauet S."/>
            <person name="Marande W."/>
            <person name="Chantry-Darmon C."/>
            <person name="Lopez-Roques C."/>
            <person name="Bouchez O."/>
            <person name="Berard A."/>
            <person name="Debelle F."/>
            <person name="Munos S."/>
            <person name="Bendahmane A."/>
            <person name="Berges H."/>
            <person name="Niebel A."/>
            <person name="Buitink J."/>
            <person name="Frugier F."/>
            <person name="Benhamed M."/>
            <person name="Crespi M."/>
            <person name="Gouzy J."/>
            <person name="Gamas P."/>
        </authorList>
    </citation>
    <scope>NUCLEOTIDE SEQUENCE [LARGE SCALE GENOMIC DNA]</scope>
    <source>
        <strain evidence="7">cv. Jemalong A17</strain>
    </source>
</reference>
<dbReference type="EnsemblPlants" id="AES81199">
    <property type="protein sequence ID" value="AES81199"/>
    <property type="gene ID" value="MTR_7g089670"/>
</dbReference>
<feature type="domain" description="F-box" evidence="1">
    <location>
        <begin position="13"/>
        <end position="59"/>
    </location>
</feature>
<evidence type="ECO:0000313" key="7">
    <source>
        <dbReference type="Proteomes" id="UP000265566"/>
    </source>
</evidence>
<dbReference type="EMBL" id="PSQE01000007">
    <property type="protein sequence ID" value="RHN47727.1"/>
    <property type="molecule type" value="Genomic_DNA"/>
</dbReference>
<keyword evidence="2" id="KW-0195">Cyclin</keyword>
<evidence type="ECO:0000313" key="2">
    <source>
        <dbReference type="EMBL" id="ABD33041.1"/>
    </source>
</evidence>
<dbReference type="SMART" id="SM00256">
    <property type="entry name" value="FBOX"/>
    <property type="match status" value="1"/>
</dbReference>
<reference evidence="4" key="7">
    <citation type="journal article" date="2018" name="Nat. Plants">
        <title>Whole-genome landscape of Medicago truncatula symbiotic genes.</title>
        <authorList>
            <person name="Pecrix Y."/>
            <person name="Gamas P."/>
            <person name="Carrere S."/>
        </authorList>
    </citation>
    <scope>NUCLEOTIDE SEQUENCE</scope>
    <source>
        <tissue evidence="4">Leaves</tissue>
    </source>
</reference>
<name>Q2HSY2_MEDTR</name>
<dbReference type="eggNOG" id="ENOG502QVSG">
    <property type="taxonomic scope" value="Eukaryota"/>
</dbReference>
<evidence type="ECO:0000313" key="5">
    <source>
        <dbReference type="EnsemblPlants" id="AES81199"/>
    </source>
</evidence>
<dbReference type="Gene3D" id="1.20.1280.50">
    <property type="match status" value="1"/>
</dbReference>
<evidence type="ECO:0000313" key="6">
    <source>
        <dbReference type="Proteomes" id="UP000002051"/>
    </source>
</evidence>
<reference evidence="3 6" key="3">
    <citation type="journal article" date="2011" name="Nature">
        <title>The Medicago genome provides insight into the evolution of rhizobial symbioses.</title>
        <authorList>
            <person name="Young N.D."/>
            <person name="Debelle F."/>
            <person name="Oldroyd G.E."/>
            <person name="Geurts R."/>
            <person name="Cannon S.B."/>
            <person name="Udvardi M.K."/>
            <person name="Benedito V.A."/>
            <person name="Mayer K.F."/>
            <person name="Gouzy J."/>
            <person name="Schoof H."/>
            <person name="Van de Peer Y."/>
            <person name="Proost S."/>
            <person name="Cook D.R."/>
            <person name="Meyers B.C."/>
            <person name="Spannagl M."/>
            <person name="Cheung F."/>
            <person name="De Mita S."/>
            <person name="Krishnakumar V."/>
            <person name="Gundlach H."/>
            <person name="Zhou S."/>
            <person name="Mudge J."/>
            <person name="Bharti A.K."/>
            <person name="Murray J.D."/>
            <person name="Naoumkina M.A."/>
            <person name="Rosen B."/>
            <person name="Silverstein K.A."/>
            <person name="Tang H."/>
            <person name="Rombauts S."/>
            <person name="Zhao P.X."/>
            <person name="Zhou P."/>
            <person name="Barbe V."/>
            <person name="Bardou P."/>
            <person name="Bechner M."/>
            <person name="Bellec A."/>
            <person name="Berger A."/>
            <person name="Berges H."/>
            <person name="Bidwell S."/>
            <person name="Bisseling T."/>
            <person name="Choisne N."/>
            <person name="Couloux A."/>
            <person name="Denny R."/>
            <person name="Deshpande S."/>
            <person name="Dai X."/>
            <person name="Doyle J.J."/>
            <person name="Dudez A.M."/>
            <person name="Farmer A.D."/>
            <person name="Fouteau S."/>
            <person name="Franken C."/>
            <person name="Gibelin C."/>
            <person name="Gish J."/>
            <person name="Goldstein S."/>
            <person name="Gonzalez A.J."/>
            <person name="Green P.J."/>
            <person name="Hallab A."/>
            <person name="Hartog M."/>
            <person name="Hua A."/>
            <person name="Humphray S.J."/>
            <person name="Jeong D.H."/>
            <person name="Jing Y."/>
            <person name="Jocker A."/>
            <person name="Kenton S.M."/>
            <person name="Kim D.J."/>
            <person name="Klee K."/>
            <person name="Lai H."/>
            <person name="Lang C."/>
            <person name="Lin S."/>
            <person name="Macmil S.L."/>
            <person name="Magdelenat G."/>
            <person name="Matthews L."/>
            <person name="McCorrison J."/>
            <person name="Monaghan E.L."/>
            <person name="Mun J.H."/>
            <person name="Najar F.Z."/>
            <person name="Nicholson C."/>
            <person name="Noirot C."/>
            <person name="O'Bleness M."/>
            <person name="Paule C.R."/>
            <person name="Poulain J."/>
            <person name="Prion F."/>
            <person name="Qin B."/>
            <person name="Qu C."/>
            <person name="Retzel E.F."/>
            <person name="Riddle C."/>
            <person name="Sallet E."/>
            <person name="Samain S."/>
            <person name="Samson N."/>
            <person name="Sanders I."/>
            <person name="Saurat O."/>
            <person name="Scarpelli C."/>
            <person name="Schiex T."/>
            <person name="Segurens B."/>
            <person name="Severin A.J."/>
            <person name="Sherrier D.J."/>
            <person name="Shi R."/>
            <person name="Sims S."/>
            <person name="Singer S.R."/>
            <person name="Sinharoy S."/>
            <person name="Sterck L."/>
            <person name="Viollet A."/>
            <person name="Wang B.B."/>
            <person name="Wang K."/>
            <person name="Wang M."/>
            <person name="Wang X."/>
            <person name="Warfsmann J."/>
            <person name="Weissenbach J."/>
            <person name="White D.D."/>
            <person name="White J.D."/>
            <person name="Wiley G.B."/>
            <person name="Wincker P."/>
            <person name="Xing Y."/>
            <person name="Yang L."/>
            <person name="Yao Z."/>
            <person name="Ying F."/>
            <person name="Zhai J."/>
            <person name="Zhou L."/>
            <person name="Zuber A."/>
            <person name="Denarie J."/>
            <person name="Dixon R.A."/>
            <person name="May G.D."/>
            <person name="Schwartz D.C."/>
            <person name="Rogers J."/>
            <person name="Quetier F."/>
            <person name="Town C.D."/>
            <person name="Roe B.A."/>
        </authorList>
    </citation>
    <scope>NUCLEOTIDE SEQUENCE [LARGE SCALE GENOMIC DNA]</scope>
    <source>
        <strain evidence="3">A17</strain>
        <strain evidence="5 6">cv. Jemalong A17</strain>
    </source>
</reference>
<dbReference type="OrthoDB" id="1392287at2759"/>
<dbReference type="SUPFAM" id="SSF81383">
    <property type="entry name" value="F-box domain"/>
    <property type="match status" value="1"/>
</dbReference>
<dbReference type="PANTHER" id="PTHR31482">
    <property type="entry name" value="ESTS AU081301(E20138)"/>
    <property type="match status" value="1"/>
</dbReference>
<dbReference type="OMA" id="EWLWHTT"/>
<dbReference type="STRING" id="3880.Q2HSY2"/>
<reference evidence="5" key="5">
    <citation type="submission" date="2015-04" db="UniProtKB">
        <authorList>
            <consortium name="EnsemblPlants"/>
        </authorList>
    </citation>
    <scope>IDENTIFICATION</scope>
    <source>
        <strain evidence="5">cv. Jemalong A17</strain>
    </source>
</reference>
<dbReference type="PaxDb" id="3880-AES81199"/>
<dbReference type="InterPro" id="IPR036047">
    <property type="entry name" value="F-box-like_dom_sf"/>
</dbReference>
<dbReference type="Proteomes" id="UP000002051">
    <property type="component" value="Unassembled WGS sequence"/>
</dbReference>
<dbReference type="HOGENOM" id="CLU_035285_0_0_1"/>
<dbReference type="Gramene" id="rna42360">
    <property type="protein sequence ID" value="RHN47727.1"/>
    <property type="gene ID" value="gene42360"/>
</dbReference>
<evidence type="ECO:0000313" key="3">
    <source>
        <dbReference type="EMBL" id="AES81199.1"/>
    </source>
</evidence>
<dbReference type="AlphaFoldDB" id="Q2HSY2"/>